<reference evidence="11" key="1">
    <citation type="submission" date="2020-05" db="EMBL/GenBank/DDBJ databases">
        <authorList>
            <person name="Chiriac C."/>
            <person name="Salcher M."/>
            <person name="Ghai R."/>
            <person name="Kavagutti S V."/>
        </authorList>
    </citation>
    <scope>NUCLEOTIDE SEQUENCE</scope>
</reference>
<dbReference type="SUPFAM" id="SSF51735">
    <property type="entry name" value="NAD(P)-binding Rossmann-fold domains"/>
    <property type="match status" value="1"/>
</dbReference>
<keyword evidence="4" id="KW-0827">Tyrosine biosynthesis</keyword>
<dbReference type="SUPFAM" id="SSF48179">
    <property type="entry name" value="6-phosphogluconate dehydrogenase C-terminal domain-like"/>
    <property type="match status" value="1"/>
</dbReference>
<dbReference type="InterPro" id="IPR050812">
    <property type="entry name" value="Preph/Arog_dehydrog"/>
</dbReference>
<dbReference type="InterPro" id="IPR046826">
    <property type="entry name" value="PDH_N"/>
</dbReference>
<evidence type="ECO:0000256" key="6">
    <source>
        <dbReference type="ARBA" id="ARBA00023027"/>
    </source>
</evidence>
<dbReference type="PROSITE" id="PS51176">
    <property type="entry name" value="PDH_ADH"/>
    <property type="match status" value="1"/>
</dbReference>
<keyword evidence="6" id="KW-0520">NAD</keyword>
<protein>
    <recommendedName>
        <fullName evidence="3">Prephenate dehydrogenase</fullName>
        <ecNumber evidence="2">1.3.1.12</ecNumber>
    </recommendedName>
</protein>
<dbReference type="InterPro" id="IPR036291">
    <property type="entry name" value="NAD(P)-bd_dom_sf"/>
</dbReference>
<dbReference type="Pfam" id="PF02153">
    <property type="entry name" value="PDH_N"/>
    <property type="match status" value="1"/>
</dbReference>
<dbReference type="NCBIfam" id="NF005111">
    <property type="entry name" value="PRK06545.2-3"/>
    <property type="match status" value="1"/>
</dbReference>
<evidence type="ECO:0000256" key="3">
    <source>
        <dbReference type="ARBA" id="ARBA00016891"/>
    </source>
</evidence>
<dbReference type="InterPro" id="IPR045865">
    <property type="entry name" value="ACT-like_dom_sf"/>
</dbReference>
<dbReference type="Gene3D" id="3.40.50.720">
    <property type="entry name" value="NAD(P)-binding Rossmann-like Domain"/>
    <property type="match status" value="1"/>
</dbReference>
<dbReference type="Gene3D" id="1.10.3660.10">
    <property type="entry name" value="6-phosphogluconate dehydrogenase C-terminal like domain"/>
    <property type="match status" value="1"/>
</dbReference>
<organism evidence="11">
    <name type="scientific">freshwater metagenome</name>
    <dbReference type="NCBI Taxonomy" id="449393"/>
    <lineage>
        <taxon>unclassified sequences</taxon>
        <taxon>metagenomes</taxon>
        <taxon>ecological metagenomes</taxon>
    </lineage>
</organism>
<evidence type="ECO:0000256" key="5">
    <source>
        <dbReference type="ARBA" id="ARBA00023002"/>
    </source>
</evidence>
<evidence type="ECO:0000259" key="10">
    <source>
        <dbReference type="PROSITE" id="PS51671"/>
    </source>
</evidence>
<evidence type="ECO:0000256" key="7">
    <source>
        <dbReference type="ARBA" id="ARBA00023141"/>
    </source>
</evidence>
<dbReference type="CDD" id="cd02116">
    <property type="entry name" value="ACT"/>
    <property type="match status" value="1"/>
</dbReference>
<comment type="catalytic activity">
    <reaction evidence="8">
        <text>prephenate + NAD(+) = 3-(4-hydroxyphenyl)pyruvate + CO2 + NADH</text>
        <dbReference type="Rhea" id="RHEA:13869"/>
        <dbReference type="ChEBI" id="CHEBI:16526"/>
        <dbReference type="ChEBI" id="CHEBI:29934"/>
        <dbReference type="ChEBI" id="CHEBI:36242"/>
        <dbReference type="ChEBI" id="CHEBI:57540"/>
        <dbReference type="ChEBI" id="CHEBI:57945"/>
        <dbReference type="EC" id="1.3.1.12"/>
    </reaction>
</comment>
<dbReference type="GO" id="GO:0008977">
    <property type="term" value="F:prephenate dehydrogenase (NAD+) activity"/>
    <property type="evidence" value="ECO:0007669"/>
    <property type="project" value="UniProtKB-EC"/>
</dbReference>
<evidence type="ECO:0000259" key="9">
    <source>
        <dbReference type="PROSITE" id="PS51176"/>
    </source>
</evidence>
<evidence type="ECO:0000313" key="11">
    <source>
        <dbReference type="EMBL" id="CAB4589779.1"/>
    </source>
</evidence>
<dbReference type="InterPro" id="IPR003099">
    <property type="entry name" value="Prephen_DH"/>
</dbReference>
<dbReference type="GO" id="GO:0006571">
    <property type="term" value="P:tyrosine biosynthetic process"/>
    <property type="evidence" value="ECO:0007669"/>
    <property type="project" value="UniProtKB-UniPathway"/>
</dbReference>
<gene>
    <name evidence="11" type="ORF">UFOPK1811_00090</name>
</gene>
<dbReference type="InterPro" id="IPR002912">
    <property type="entry name" value="ACT_dom"/>
</dbReference>
<evidence type="ECO:0000256" key="8">
    <source>
        <dbReference type="ARBA" id="ARBA00049260"/>
    </source>
</evidence>
<dbReference type="PROSITE" id="PS51671">
    <property type="entry name" value="ACT"/>
    <property type="match status" value="1"/>
</dbReference>
<evidence type="ECO:0000256" key="4">
    <source>
        <dbReference type="ARBA" id="ARBA00022498"/>
    </source>
</evidence>
<dbReference type="AlphaFoldDB" id="A0A6J6FQ67"/>
<dbReference type="InterPro" id="IPR008927">
    <property type="entry name" value="6-PGluconate_DH-like_C_sf"/>
</dbReference>
<dbReference type="EMBL" id="CAEZUJ010000002">
    <property type="protein sequence ID" value="CAB4589779.1"/>
    <property type="molecule type" value="Genomic_DNA"/>
</dbReference>
<evidence type="ECO:0000256" key="1">
    <source>
        <dbReference type="ARBA" id="ARBA00005067"/>
    </source>
</evidence>
<dbReference type="GO" id="GO:0004665">
    <property type="term" value="F:prephenate dehydrogenase (NADP+) activity"/>
    <property type="evidence" value="ECO:0007669"/>
    <property type="project" value="InterPro"/>
</dbReference>
<dbReference type="UniPathway" id="UPA00122">
    <property type="reaction ID" value="UER00961"/>
</dbReference>
<dbReference type="PANTHER" id="PTHR21363:SF0">
    <property type="entry name" value="PREPHENATE DEHYDROGENASE [NADP(+)]"/>
    <property type="match status" value="1"/>
</dbReference>
<sequence length="351" mass="37529">MPQMVIIGAGLIGTSIGLAATKNGLTCTFIDANPRNQALANQLCESVASISTTNERDLVNLVVVATPVPEVANEVLAALIKYPKAMVIDIGSIKTKVLLEVSSKVTPNVLSRYLGTHPMAGREITGPEGARSDLFAGRAWAICPHQHSKKDEIDFVEKLIQSFGATPYQMDSEEHDEQVALVSHLPQLLASLLAGILHGELSLAGQGLRDMVRIADSDPALWGGILSGNQLAIKPLLRQISKQIDQLIDLDLSRESIEKVITAGVVGKSTIPGKHGGVDRDYAKLPVVINDKPGQLAALFTICGEIGVNIEDLSIEHSPQQATGLITLFVSQADLSTLINELTSRGWQLHP</sequence>
<dbReference type="EC" id="1.3.1.12" evidence="2"/>
<dbReference type="Pfam" id="PF20463">
    <property type="entry name" value="PDH_C"/>
    <property type="match status" value="1"/>
</dbReference>
<feature type="domain" description="ACT" evidence="10">
    <location>
        <begin position="284"/>
        <end position="351"/>
    </location>
</feature>
<feature type="domain" description="Prephenate/arogenate dehydrogenase" evidence="9">
    <location>
        <begin position="2"/>
        <end position="282"/>
    </location>
</feature>
<proteinExistence type="predicted"/>
<comment type="pathway">
    <text evidence="1">Amino-acid biosynthesis; L-tyrosine biosynthesis; (4-hydroxyphenyl)pyruvate from prephenate (NAD(+) route): step 1/1.</text>
</comment>
<evidence type="ECO:0000256" key="2">
    <source>
        <dbReference type="ARBA" id="ARBA00012068"/>
    </source>
</evidence>
<accession>A0A6J6FQ67</accession>
<dbReference type="PANTHER" id="PTHR21363">
    <property type="entry name" value="PREPHENATE DEHYDROGENASE"/>
    <property type="match status" value="1"/>
</dbReference>
<dbReference type="SUPFAM" id="SSF55021">
    <property type="entry name" value="ACT-like"/>
    <property type="match status" value="1"/>
</dbReference>
<dbReference type="InterPro" id="IPR046825">
    <property type="entry name" value="PDH_C"/>
</dbReference>
<name>A0A6J6FQ67_9ZZZZ</name>
<keyword evidence="7" id="KW-0028">Amino-acid biosynthesis</keyword>
<keyword evidence="5" id="KW-0560">Oxidoreductase</keyword>
<keyword evidence="7" id="KW-0057">Aromatic amino acid biosynthesis</keyword>
<dbReference type="Gene3D" id="3.30.70.260">
    <property type="match status" value="1"/>
</dbReference>
<dbReference type="GO" id="GO:0070403">
    <property type="term" value="F:NAD+ binding"/>
    <property type="evidence" value="ECO:0007669"/>
    <property type="project" value="InterPro"/>
</dbReference>